<feature type="transmembrane region" description="Helical" evidence="1">
    <location>
        <begin position="365"/>
        <end position="385"/>
    </location>
</feature>
<sequence>MKSSFFRYSLYFLFGFICLSTFSTYLSHLLGFPIGVPEVFACLFIPVLYKEFTYLRTSPVTGGFIIAFLGLIILGIMFSGDVYAVVGTSRVYFYIFYFALLFSRIDKIDTTSLFMVSAGAVIGSGFSNYLLVLQLGQEEVRGYSNFIALSVFVIYPLVKKKVILFLICLGIAIVLAFYSGLRRQIVEVVISLVFGLLILMLYRKGKSLSLMFVAVVVGVFAWANISLIEQYLLENHFYLWQRVFYKTQIAMEDGGSEGSRYEHLGLLLDYFAECIFPRGFFPRGSSFSVGDHGGSTLDFPLFELLYTFSAFGMVVFILWMVSSYVKNLMVLLSLPKGGYSEELMIVLSCIPVLLFATFFDGSFIQYSFVAPFSGYLFGRLFRFSFRNVYQNSPRIYQWSAYTSNSKME</sequence>
<proteinExistence type="predicted"/>
<feature type="transmembrane region" description="Helical" evidence="1">
    <location>
        <begin position="29"/>
        <end position="48"/>
    </location>
</feature>
<name>A0A2Z4IP70_9BACT</name>
<evidence type="ECO:0008006" key="4">
    <source>
        <dbReference type="Google" id="ProtNLM"/>
    </source>
</evidence>
<feature type="transmembrane region" description="Helical" evidence="1">
    <location>
        <begin position="142"/>
        <end position="158"/>
    </location>
</feature>
<feature type="transmembrane region" description="Helical" evidence="1">
    <location>
        <begin position="163"/>
        <end position="179"/>
    </location>
</feature>
<protein>
    <recommendedName>
        <fullName evidence="4">O-antigen ligase domain-containing protein</fullName>
    </recommendedName>
</protein>
<feature type="transmembrane region" description="Helical" evidence="1">
    <location>
        <begin position="185"/>
        <end position="202"/>
    </location>
</feature>
<feature type="transmembrane region" description="Helical" evidence="1">
    <location>
        <begin position="114"/>
        <end position="136"/>
    </location>
</feature>
<dbReference type="AlphaFoldDB" id="A0A2Z4IP70"/>
<dbReference type="RefSeq" id="WP_112785957.1">
    <property type="nucleotide sequence ID" value="NZ_CP030041.1"/>
</dbReference>
<keyword evidence="1" id="KW-0472">Membrane</keyword>
<feature type="transmembrane region" description="Helical" evidence="1">
    <location>
        <begin position="343"/>
        <end position="359"/>
    </location>
</feature>
<evidence type="ECO:0000313" key="2">
    <source>
        <dbReference type="EMBL" id="AWW32584.1"/>
    </source>
</evidence>
<feature type="transmembrane region" description="Helical" evidence="1">
    <location>
        <begin position="5"/>
        <end position="23"/>
    </location>
</feature>
<feature type="transmembrane region" description="Helical" evidence="1">
    <location>
        <begin position="60"/>
        <end position="78"/>
    </location>
</feature>
<evidence type="ECO:0000256" key="1">
    <source>
        <dbReference type="SAM" id="Phobius"/>
    </source>
</evidence>
<keyword evidence="1" id="KW-0812">Transmembrane</keyword>
<reference evidence="2 3" key="1">
    <citation type="submission" date="2018-06" db="EMBL/GenBank/DDBJ databases">
        <title>Echinicola strongylocentroti sp. nov., isolated from a sea urchin Strongylocentrotus intermedius.</title>
        <authorList>
            <person name="Bae S.S."/>
        </authorList>
    </citation>
    <scope>NUCLEOTIDE SEQUENCE [LARGE SCALE GENOMIC DNA]</scope>
    <source>
        <strain evidence="2 3">MEBiC08714</strain>
    </source>
</reference>
<evidence type="ECO:0000313" key="3">
    <source>
        <dbReference type="Proteomes" id="UP000248688"/>
    </source>
</evidence>
<feature type="transmembrane region" description="Helical" evidence="1">
    <location>
        <begin position="304"/>
        <end position="322"/>
    </location>
</feature>
<keyword evidence="3" id="KW-1185">Reference proteome</keyword>
<dbReference type="KEGG" id="est:DN752_21880"/>
<keyword evidence="1" id="KW-1133">Transmembrane helix</keyword>
<feature type="transmembrane region" description="Helical" evidence="1">
    <location>
        <begin position="84"/>
        <end position="102"/>
    </location>
</feature>
<dbReference type="EMBL" id="CP030041">
    <property type="protein sequence ID" value="AWW32584.1"/>
    <property type="molecule type" value="Genomic_DNA"/>
</dbReference>
<dbReference type="Proteomes" id="UP000248688">
    <property type="component" value="Chromosome"/>
</dbReference>
<feature type="transmembrane region" description="Helical" evidence="1">
    <location>
        <begin position="209"/>
        <end position="228"/>
    </location>
</feature>
<organism evidence="2 3">
    <name type="scientific">Echinicola strongylocentroti</name>
    <dbReference type="NCBI Taxonomy" id="1795355"/>
    <lineage>
        <taxon>Bacteria</taxon>
        <taxon>Pseudomonadati</taxon>
        <taxon>Bacteroidota</taxon>
        <taxon>Cytophagia</taxon>
        <taxon>Cytophagales</taxon>
        <taxon>Cyclobacteriaceae</taxon>
        <taxon>Echinicola</taxon>
    </lineage>
</organism>
<gene>
    <name evidence="2" type="ORF">DN752_21880</name>
</gene>
<accession>A0A2Z4IP70</accession>